<evidence type="ECO:0000256" key="3">
    <source>
        <dbReference type="SAM" id="SignalP"/>
    </source>
</evidence>
<dbReference type="InterPro" id="IPR036236">
    <property type="entry name" value="Znf_C2H2_sf"/>
</dbReference>
<feature type="compositionally biased region" description="Basic residues" evidence="2">
    <location>
        <begin position="252"/>
        <end position="261"/>
    </location>
</feature>
<dbReference type="AlphaFoldDB" id="A0A8D8YNU5"/>
<dbReference type="PROSITE" id="PS00028">
    <property type="entry name" value="ZINC_FINGER_C2H2_1"/>
    <property type="match status" value="2"/>
</dbReference>
<feature type="chain" id="PRO_5034985077" evidence="3">
    <location>
        <begin position="27"/>
        <end position="401"/>
    </location>
</feature>
<dbReference type="SMART" id="SM00355">
    <property type="entry name" value="ZnF_C2H2"/>
    <property type="match status" value="2"/>
</dbReference>
<protein>
    <submittedName>
        <fullName evidence="5">Protein tramtrack, beta isoform</fullName>
    </submittedName>
</protein>
<evidence type="ECO:0000259" key="4">
    <source>
        <dbReference type="PROSITE" id="PS50157"/>
    </source>
</evidence>
<evidence type="ECO:0000256" key="1">
    <source>
        <dbReference type="PROSITE-ProRule" id="PRU00042"/>
    </source>
</evidence>
<feature type="region of interest" description="Disordered" evidence="2">
    <location>
        <begin position="68"/>
        <end position="91"/>
    </location>
</feature>
<reference evidence="5" key="1">
    <citation type="submission" date="2021-05" db="EMBL/GenBank/DDBJ databases">
        <authorList>
            <person name="Alioto T."/>
            <person name="Alioto T."/>
            <person name="Gomez Garrido J."/>
        </authorList>
    </citation>
    <scope>NUCLEOTIDE SEQUENCE</scope>
</reference>
<feature type="region of interest" description="Disordered" evidence="2">
    <location>
        <begin position="108"/>
        <end position="139"/>
    </location>
</feature>
<keyword evidence="1" id="KW-0862">Zinc</keyword>
<feature type="compositionally biased region" description="Acidic residues" evidence="2">
    <location>
        <begin position="149"/>
        <end position="159"/>
    </location>
</feature>
<sequence>MPASLFILFGLFNLEFLLLLCSFSASDLPSLLSRLFISGYLQHLLKLKSMDISKRVFDSMFRQNAAGSLPRGLTGAPSDLPKDLTTTPGGVPGAVPFPGSILAGFPPLGSVQPPLPKPNPSEESETNRPLSNPNDDKFYEDMISCSDEEVDEDNMEDDSTNNNNNDYDADMRQYEYASYKHMERNKRREEQLRGLMGGIRLGDPASGLMTVLGKGNDKYPRTNIEYRTDLGELTIETGASTTPPVGTSTKLHTTRSRKHHSSSSSMSVTPFSSGSTGGASTSATSPRDRSFIDKASVRQFCTQEGEHIFRCNICLKTYTHISNFCRHFLSAHDDRYKQEISCPVCFKMFTRRDNMMTHTKQVHRITLMRGTLQPVYLDQEPNGSSATVPPPPSTTTATSTS</sequence>
<feature type="region of interest" description="Disordered" evidence="2">
    <location>
        <begin position="376"/>
        <end position="401"/>
    </location>
</feature>
<dbReference type="SUPFAM" id="SSF57667">
    <property type="entry name" value="beta-beta-alpha zinc fingers"/>
    <property type="match status" value="2"/>
</dbReference>
<feature type="domain" description="C2H2-type" evidence="4">
    <location>
        <begin position="309"/>
        <end position="337"/>
    </location>
</feature>
<name>A0A8D8YNU5_9HEMI</name>
<feature type="compositionally biased region" description="Polar residues" evidence="2">
    <location>
        <begin position="237"/>
        <end position="251"/>
    </location>
</feature>
<dbReference type="EMBL" id="HBUF01385050">
    <property type="protein sequence ID" value="CAG6731821.1"/>
    <property type="molecule type" value="Transcribed_RNA"/>
</dbReference>
<feature type="compositionally biased region" description="Low complexity" evidence="2">
    <location>
        <begin position="262"/>
        <end position="285"/>
    </location>
</feature>
<organism evidence="5">
    <name type="scientific">Cacopsylla melanoneura</name>
    <dbReference type="NCBI Taxonomy" id="428564"/>
    <lineage>
        <taxon>Eukaryota</taxon>
        <taxon>Metazoa</taxon>
        <taxon>Ecdysozoa</taxon>
        <taxon>Arthropoda</taxon>
        <taxon>Hexapoda</taxon>
        <taxon>Insecta</taxon>
        <taxon>Pterygota</taxon>
        <taxon>Neoptera</taxon>
        <taxon>Paraneoptera</taxon>
        <taxon>Hemiptera</taxon>
        <taxon>Sternorrhyncha</taxon>
        <taxon>Psylloidea</taxon>
        <taxon>Psyllidae</taxon>
        <taxon>Psyllinae</taxon>
        <taxon>Cacopsylla</taxon>
    </lineage>
</organism>
<keyword evidence="1" id="KW-0863">Zinc-finger</keyword>
<feature type="region of interest" description="Disordered" evidence="2">
    <location>
        <begin position="149"/>
        <end position="168"/>
    </location>
</feature>
<evidence type="ECO:0000313" key="5">
    <source>
        <dbReference type="EMBL" id="CAG6731821.1"/>
    </source>
</evidence>
<feature type="domain" description="C2H2-type" evidence="4">
    <location>
        <begin position="340"/>
        <end position="363"/>
    </location>
</feature>
<dbReference type="InterPro" id="IPR013087">
    <property type="entry name" value="Znf_C2H2_type"/>
</dbReference>
<dbReference type="Gene3D" id="3.30.160.60">
    <property type="entry name" value="Classic Zinc Finger"/>
    <property type="match status" value="2"/>
</dbReference>
<evidence type="ECO:0000256" key="2">
    <source>
        <dbReference type="SAM" id="MobiDB-lite"/>
    </source>
</evidence>
<keyword evidence="1" id="KW-0479">Metal-binding</keyword>
<dbReference type="Pfam" id="PF00096">
    <property type="entry name" value="zf-C2H2"/>
    <property type="match status" value="1"/>
</dbReference>
<dbReference type="PROSITE" id="PS50157">
    <property type="entry name" value="ZINC_FINGER_C2H2_2"/>
    <property type="match status" value="2"/>
</dbReference>
<feature type="region of interest" description="Disordered" evidence="2">
    <location>
        <begin position="235"/>
        <end position="287"/>
    </location>
</feature>
<proteinExistence type="predicted"/>
<feature type="signal peptide" evidence="3">
    <location>
        <begin position="1"/>
        <end position="26"/>
    </location>
</feature>
<keyword evidence="3" id="KW-0732">Signal</keyword>
<dbReference type="GO" id="GO:0008270">
    <property type="term" value="F:zinc ion binding"/>
    <property type="evidence" value="ECO:0007669"/>
    <property type="project" value="UniProtKB-KW"/>
</dbReference>
<accession>A0A8D8YNU5</accession>